<feature type="transmembrane region" description="Helical" evidence="6">
    <location>
        <begin position="173"/>
        <end position="191"/>
    </location>
</feature>
<dbReference type="InterPro" id="IPR006639">
    <property type="entry name" value="Preselin/SPP"/>
</dbReference>
<dbReference type="GO" id="GO:0016020">
    <property type="term" value="C:membrane"/>
    <property type="evidence" value="ECO:0007669"/>
    <property type="project" value="InterPro"/>
</dbReference>
<organism evidence="7">
    <name type="scientific">Megaviridae environmental sample</name>
    <dbReference type="NCBI Taxonomy" id="1737588"/>
    <lineage>
        <taxon>Viruses</taxon>
        <taxon>Varidnaviria</taxon>
        <taxon>Bamfordvirae</taxon>
        <taxon>Nucleocytoviricota</taxon>
        <taxon>Megaviricetes</taxon>
        <taxon>Imitervirales</taxon>
        <taxon>Mimiviridae</taxon>
        <taxon>environmental samples</taxon>
    </lineage>
</organism>
<keyword evidence="5 6" id="KW-0472">Membrane</keyword>
<evidence type="ECO:0000256" key="5">
    <source>
        <dbReference type="ARBA" id="ARBA00023136"/>
    </source>
</evidence>
<comment type="subcellular location">
    <subcellularLocation>
        <location evidence="1">Endomembrane system</location>
        <topology evidence="1">Multi-pass membrane protein</topology>
    </subcellularLocation>
</comment>
<evidence type="ECO:0000256" key="6">
    <source>
        <dbReference type="SAM" id="Phobius"/>
    </source>
</evidence>
<name>A0A5J6VK56_9VIRU</name>
<protein>
    <submittedName>
        <fullName evidence="7">Signal peptide peptidase</fullName>
    </submittedName>
</protein>
<feature type="transmembrane region" description="Helical" evidence="6">
    <location>
        <begin position="120"/>
        <end position="137"/>
    </location>
</feature>
<dbReference type="Pfam" id="PF04258">
    <property type="entry name" value="Peptidase_A22B"/>
    <property type="match status" value="1"/>
</dbReference>
<proteinExistence type="predicted"/>
<dbReference type="PANTHER" id="PTHR12174">
    <property type="entry name" value="SIGNAL PEPTIDE PEPTIDASE"/>
    <property type="match status" value="1"/>
</dbReference>
<keyword evidence="3" id="KW-0378">Hydrolase</keyword>
<feature type="transmembrane region" description="Helical" evidence="6">
    <location>
        <begin position="288"/>
        <end position="306"/>
    </location>
</feature>
<evidence type="ECO:0000256" key="4">
    <source>
        <dbReference type="ARBA" id="ARBA00022989"/>
    </source>
</evidence>
<evidence type="ECO:0000256" key="2">
    <source>
        <dbReference type="ARBA" id="ARBA00022692"/>
    </source>
</evidence>
<evidence type="ECO:0000256" key="1">
    <source>
        <dbReference type="ARBA" id="ARBA00004127"/>
    </source>
</evidence>
<evidence type="ECO:0000256" key="3">
    <source>
        <dbReference type="ARBA" id="ARBA00022801"/>
    </source>
</evidence>
<dbReference type="PANTHER" id="PTHR12174:SF103">
    <property type="entry name" value="INTRAMEMBRANE PROTEASE (IMPAS) FAMILY"/>
    <property type="match status" value="1"/>
</dbReference>
<dbReference type="EMBL" id="MN448289">
    <property type="protein sequence ID" value="QFG74515.1"/>
    <property type="molecule type" value="Genomic_DNA"/>
</dbReference>
<feature type="transmembrane region" description="Helical" evidence="6">
    <location>
        <begin position="235"/>
        <end position="253"/>
    </location>
</feature>
<keyword evidence="4 6" id="KW-1133">Transmembrane helix</keyword>
<dbReference type="SMART" id="SM00730">
    <property type="entry name" value="PSN"/>
    <property type="match status" value="1"/>
</dbReference>
<evidence type="ECO:0000313" key="7">
    <source>
        <dbReference type="EMBL" id="QFG74515.1"/>
    </source>
</evidence>
<feature type="transmembrane region" description="Helical" evidence="6">
    <location>
        <begin position="95"/>
        <end position="113"/>
    </location>
</feature>
<accession>A0A5J6VK56</accession>
<sequence>MEKILLLLFIHTTLNILTKNNILESNYSVYVNMILTTLGCAYIGTNLNREPTLISETQADTMFDEGLAKMYPLILSVVLFSIYGIIKLFPNNSHIFLTIFFYISVLSSLLNLVPKDQIDTLSPIITILIIMWCSYTILTKKDDDTPKIYINNIIAILISISSINAIKTNNINTSVLLLAGLFIFDIFWVFGSKLISSQIVGEANAEGVMEKVATTIDAPIMLRLFNNTIDNKTKLNILGLGDIVLPAIFIKSLKCLGNNYYNTGLLSHLIGLIFTFISMEYFKSGQPALLYIVPAMFIPFFTRLAYDNGMNINNILDAMKCI</sequence>
<dbReference type="InterPro" id="IPR007369">
    <property type="entry name" value="Peptidase_A22B_SPP"/>
</dbReference>
<feature type="transmembrane region" description="Helical" evidence="6">
    <location>
        <begin position="149"/>
        <end position="166"/>
    </location>
</feature>
<feature type="transmembrane region" description="Helical" evidence="6">
    <location>
        <begin position="68"/>
        <end position="89"/>
    </location>
</feature>
<feature type="transmembrane region" description="Helical" evidence="6">
    <location>
        <begin position="265"/>
        <end position="282"/>
    </location>
</feature>
<keyword evidence="2 6" id="KW-0812">Transmembrane</keyword>
<reference evidence="7" key="1">
    <citation type="journal article" date="2019" name="Philos. Trans. R. Soc. Lond., B, Biol. Sci.">
        <title>Targeted metagenomic recovery of four divergent viruses reveals shared and distinctive characteristics of giant viruses of marine eukaryotes.</title>
        <authorList>
            <person name="Needham D.M."/>
            <person name="Poirier C."/>
            <person name="Hehenberger E."/>
            <person name="Jimenez V."/>
            <person name="Swalwell J.E."/>
            <person name="Santoro A.E."/>
            <person name="Worden A.Z."/>
        </authorList>
    </citation>
    <scope>NUCLEOTIDE SEQUENCE</scope>
    <source>
        <strain evidence="7">MPacV-611</strain>
    </source>
</reference>
<dbReference type="GO" id="GO:0042500">
    <property type="term" value="F:aspartic endopeptidase activity, intramembrane cleaving"/>
    <property type="evidence" value="ECO:0007669"/>
    <property type="project" value="InterPro"/>
</dbReference>
<feature type="transmembrane region" description="Helical" evidence="6">
    <location>
        <begin position="28"/>
        <end position="47"/>
    </location>
</feature>